<evidence type="ECO:0000313" key="1">
    <source>
        <dbReference type="EMBL" id="GBM63223.1"/>
    </source>
</evidence>
<reference evidence="1 2" key="1">
    <citation type="journal article" date="2019" name="Sci. Rep.">
        <title>Orb-weaving spider Araneus ventricosus genome elucidates the spidroin gene catalogue.</title>
        <authorList>
            <person name="Kono N."/>
            <person name="Nakamura H."/>
            <person name="Ohtoshi R."/>
            <person name="Moran D.A.P."/>
            <person name="Shinohara A."/>
            <person name="Yoshida Y."/>
            <person name="Fujiwara M."/>
            <person name="Mori M."/>
            <person name="Tomita M."/>
            <person name="Arakawa K."/>
        </authorList>
    </citation>
    <scope>NUCLEOTIDE SEQUENCE [LARGE SCALE GENOMIC DNA]</scope>
</reference>
<keyword evidence="2" id="KW-1185">Reference proteome</keyword>
<dbReference type="AlphaFoldDB" id="A0A4Y2HD54"/>
<proteinExistence type="predicted"/>
<name>A0A4Y2HD54_ARAVE</name>
<gene>
    <name evidence="1" type="ORF">AVEN_188258_1</name>
</gene>
<dbReference type="Proteomes" id="UP000499080">
    <property type="component" value="Unassembled WGS sequence"/>
</dbReference>
<accession>A0A4Y2HD54</accession>
<evidence type="ECO:0000313" key="2">
    <source>
        <dbReference type="Proteomes" id="UP000499080"/>
    </source>
</evidence>
<comment type="caution">
    <text evidence="1">The sequence shown here is derived from an EMBL/GenBank/DDBJ whole genome shotgun (WGS) entry which is preliminary data.</text>
</comment>
<sequence>MSRHPFRTMEISLAEVRARSAESYARTFALATSPLSSKRCRVIRSPDEICRQLSSKDHESKILEQNHRKLIDQIDLLQTKGQGNSLGCTQLTMERMEY</sequence>
<dbReference type="EMBL" id="BGPR01001856">
    <property type="protein sequence ID" value="GBM63223.1"/>
    <property type="molecule type" value="Genomic_DNA"/>
</dbReference>
<protein>
    <submittedName>
        <fullName evidence="1">Uncharacterized protein</fullName>
    </submittedName>
</protein>
<organism evidence="1 2">
    <name type="scientific">Araneus ventricosus</name>
    <name type="common">Orbweaver spider</name>
    <name type="synonym">Epeira ventricosa</name>
    <dbReference type="NCBI Taxonomy" id="182803"/>
    <lineage>
        <taxon>Eukaryota</taxon>
        <taxon>Metazoa</taxon>
        <taxon>Ecdysozoa</taxon>
        <taxon>Arthropoda</taxon>
        <taxon>Chelicerata</taxon>
        <taxon>Arachnida</taxon>
        <taxon>Araneae</taxon>
        <taxon>Araneomorphae</taxon>
        <taxon>Entelegynae</taxon>
        <taxon>Araneoidea</taxon>
        <taxon>Araneidae</taxon>
        <taxon>Araneus</taxon>
    </lineage>
</organism>